<dbReference type="OrthoDB" id="6509908at2759"/>
<dbReference type="PANTHER" id="PTHR11360:SF281">
    <property type="entry name" value="ASPYRIDONES EFFLUX PROTEIN APDF-RELATED"/>
    <property type="match status" value="1"/>
</dbReference>
<evidence type="ECO:0000313" key="5">
    <source>
        <dbReference type="EMBL" id="KAF2003840.1"/>
    </source>
</evidence>
<reference evidence="5" key="1">
    <citation type="journal article" date="2020" name="Stud. Mycol.">
        <title>101 Dothideomycetes genomes: a test case for predicting lifestyles and emergence of pathogens.</title>
        <authorList>
            <person name="Haridas S."/>
            <person name="Albert R."/>
            <person name="Binder M."/>
            <person name="Bloem J."/>
            <person name="Labutti K."/>
            <person name="Salamov A."/>
            <person name="Andreopoulos B."/>
            <person name="Baker S."/>
            <person name="Barry K."/>
            <person name="Bills G."/>
            <person name="Bluhm B."/>
            <person name="Cannon C."/>
            <person name="Castanera R."/>
            <person name="Culley D."/>
            <person name="Daum C."/>
            <person name="Ezra D."/>
            <person name="Gonzalez J."/>
            <person name="Henrissat B."/>
            <person name="Kuo A."/>
            <person name="Liang C."/>
            <person name="Lipzen A."/>
            <person name="Lutzoni F."/>
            <person name="Magnuson J."/>
            <person name="Mondo S."/>
            <person name="Nolan M."/>
            <person name="Ohm R."/>
            <person name="Pangilinan J."/>
            <person name="Park H.-J."/>
            <person name="Ramirez L."/>
            <person name="Alfaro M."/>
            <person name="Sun H."/>
            <person name="Tritt A."/>
            <person name="Yoshinaga Y."/>
            <person name="Zwiers L.-H."/>
            <person name="Turgeon B."/>
            <person name="Goodwin S."/>
            <person name="Spatafora J."/>
            <person name="Crous P."/>
            <person name="Grigoriev I."/>
        </authorList>
    </citation>
    <scope>NUCLEOTIDE SEQUENCE</scope>
    <source>
        <strain evidence="5">CBS 123094</strain>
    </source>
</reference>
<evidence type="ECO:0000256" key="3">
    <source>
        <dbReference type="SAM" id="Phobius"/>
    </source>
</evidence>
<feature type="domain" description="Major facilitator superfamily (MFS) profile" evidence="4">
    <location>
        <begin position="222"/>
        <end position="433"/>
    </location>
</feature>
<protein>
    <submittedName>
        <fullName evidence="5">MFS general substrate transporter</fullName>
    </submittedName>
</protein>
<dbReference type="SUPFAM" id="SSF103473">
    <property type="entry name" value="MFS general substrate transporter"/>
    <property type="match status" value="1"/>
</dbReference>
<evidence type="ECO:0000259" key="4">
    <source>
        <dbReference type="PROSITE" id="PS50850"/>
    </source>
</evidence>
<feature type="transmembrane region" description="Helical" evidence="3">
    <location>
        <begin position="166"/>
        <end position="187"/>
    </location>
</feature>
<feature type="transmembrane region" description="Helical" evidence="3">
    <location>
        <begin position="45"/>
        <end position="65"/>
    </location>
</feature>
<dbReference type="Proteomes" id="UP000799779">
    <property type="component" value="Unassembled WGS sequence"/>
</dbReference>
<dbReference type="InterPro" id="IPR050327">
    <property type="entry name" value="Proton-linked_MCT"/>
</dbReference>
<evidence type="ECO:0000313" key="6">
    <source>
        <dbReference type="Proteomes" id="UP000799779"/>
    </source>
</evidence>
<sequence>MEENKVFGSQIALVLTDSESESIGPGEVTEVEGGIEGWMTVAGSFLVYYSSFGIINSFGFFQDYYQTEFLKTTSPSTIAFIGTLQIALMNSLSSVSGALCDRHGIRYLYIGSGVGTAGALLALSFSRPGAVWQVFLSQGLLMGCTIAFGAQPALTVAGQHFKKRRALAMGVVSAGTAAGGVAFPIMFAKLMPIIGFGWCLRLAAVKTLLCYGIALWISTSKPAGKAMLNGWTSLLDFKGFLDCRYSVLSAAAWTTQLGIWTPYFYTEAYCAIVYPNTPLRGYMLPLTNATSLFGTIIGGLMGDRVGRLNLLWPMTLISGILSLTMWYLAPTVEVLIAYVCLYGLCTGFYVALLPPVIGQISPDEKLGARIGSFYTLVATAGLIGNPIGGALIKEKTKEGYVGLILYSGCTMIVGAFAMLAGRFLHGKDLRAKW</sequence>
<feature type="transmembrane region" description="Helical" evidence="3">
    <location>
        <begin position="310"/>
        <end position="329"/>
    </location>
</feature>
<organism evidence="5 6">
    <name type="scientific">Amniculicola lignicola CBS 123094</name>
    <dbReference type="NCBI Taxonomy" id="1392246"/>
    <lineage>
        <taxon>Eukaryota</taxon>
        <taxon>Fungi</taxon>
        <taxon>Dikarya</taxon>
        <taxon>Ascomycota</taxon>
        <taxon>Pezizomycotina</taxon>
        <taxon>Dothideomycetes</taxon>
        <taxon>Pleosporomycetidae</taxon>
        <taxon>Pleosporales</taxon>
        <taxon>Amniculicolaceae</taxon>
        <taxon>Amniculicola</taxon>
    </lineage>
</organism>
<dbReference type="Gene3D" id="1.20.1250.20">
    <property type="entry name" value="MFS general substrate transporter like domains"/>
    <property type="match status" value="2"/>
</dbReference>
<feature type="transmembrane region" description="Helical" evidence="3">
    <location>
        <begin position="404"/>
        <end position="424"/>
    </location>
</feature>
<feature type="transmembrane region" description="Helical" evidence="3">
    <location>
        <begin position="77"/>
        <end position="100"/>
    </location>
</feature>
<dbReference type="Pfam" id="PF07690">
    <property type="entry name" value="MFS_1"/>
    <property type="match status" value="1"/>
</dbReference>
<dbReference type="InterPro" id="IPR020846">
    <property type="entry name" value="MFS_dom"/>
</dbReference>
<dbReference type="PROSITE" id="PS50850">
    <property type="entry name" value="MFS"/>
    <property type="match status" value="1"/>
</dbReference>
<dbReference type="GO" id="GO:0016020">
    <property type="term" value="C:membrane"/>
    <property type="evidence" value="ECO:0007669"/>
    <property type="project" value="UniProtKB-SubCell"/>
</dbReference>
<keyword evidence="3" id="KW-0812">Transmembrane</keyword>
<keyword evidence="3" id="KW-0472">Membrane</keyword>
<feature type="transmembrane region" description="Helical" evidence="3">
    <location>
        <begin position="107"/>
        <end position="125"/>
    </location>
</feature>
<keyword evidence="3" id="KW-1133">Transmembrane helix</keyword>
<gene>
    <name evidence="5" type="ORF">P154DRAFT_427895</name>
</gene>
<dbReference type="EMBL" id="ML977570">
    <property type="protein sequence ID" value="KAF2003840.1"/>
    <property type="molecule type" value="Genomic_DNA"/>
</dbReference>
<feature type="transmembrane region" description="Helical" evidence="3">
    <location>
        <begin position="193"/>
        <end position="217"/>
    </location>
</feature>
<dbReference type="InterPro" id="IPR036259">
    <property type="entry name" value="MFS_trans_sf"/>
</dbReference>
<accession>A0A6A5WPL2</accession>
<feature type="transmembrane region" description="Helical" evidence="3">
    <location>
        <begin position="131"/>
        <end position="154"/>
    </location>
</feature>
<keyword evidence="6" id="KW-1185">Reference proteome</keyword>
<proteinExistence type="inferred from homology"/>
<dbReference type="GO" id="GO:0022857">
    <property type="term" value="F:transmembrane transporter activity"/>
    <property type="evidence" value="ECO:0007669"/>
    <property type="project" value="InterPro"/>
</dbReference>
<dbReference type="AlphaFoldDB" id="A0A6A5WPL2"/>
<evidence type="ECO:0000256" key="1">
    <source>
        <dbReference type="ARBA" id="ARBA00004141"/>
    </source>
</evidence>
<comment type="subcellular location">
    <subcellularLocation>
        <location evidence="1">Membrane</location>
        <topology evidence="1">Multi-pass membrane protein</topology>
    </subcellularLocation>
</comment>
<feature type="transmembrane region" description="Helical" evidence="3">
    <location>
        <begin position="373"/>
        <end position="392"/>
    </location>
</feature>
<dbReference type="InterPro" id="IPR011701">
    <property type="entry name" value="MFS"/>
</dbReference>
<evidence type="ECO:0000256" key="2">
    <source>
        <dbReference type="ARBA" id="ARBA00006727"/>
    </source>
</evidence>
<comment type="similarity">
    <text evidence="2">Belongs to the major facilitator superfamily. Monocarboxylate porter (TC 2.A.1.13) family.</text>
</comment>
<name>A0A6A5WPL2_9PLEO</name>
<dbReference type="PANTHER" id="PTHR11360">
    <property type="entry name" value="MONOCARBOXYLATE TRANSPORTER"/>
    <property type="match status" value="1"/>
</dbReference>
<feature type="transmembrane region" description="Helical" evidence="3">
    <location>
        <begin position="335"/>
        <end position="352"/>
    </location>
</feature>